<name>A0ACB8I4Q1_CITSI</name>
<accession>A0ACB8I4Q1</accession>
<evidence type="ECO:0000313" key="2">
    <source>
        <dbReference type="Proteomes" id="UP000829398"/>
    </source>
</evidence>
<reference evidence="2" key="1">
    <citation type="journal article" date="2023" name="Hortic. Res.">
        <title>A chromosome-level phased genome enabling allele-level studies in sweet orange: a case study on citrus Huanglongbing tolerance.</title>
        <authorList>
            <person name="Wu B."/>
            <person name="Yu Q."/>
            <person name="Deng Z."/>
            <person name="Duan Y."/>
            <person name="Luo F."/>
            <person name="Gmitter F. Jr."/>
        </authorList>
    </citation>
    <scope>NUCLEOTIDE SEQUENCE [LARGE SCALE GENOMIC DNA]</scope>
    <source>
        <strain evidence="2">cv. Valencia</strain>
    </source>
</reference>
<protein>
    <submittedName>
        <fullName evidence="1">SWIM-type domain-containing protein</fullName>
    </submittedName>
</protein>
<gene>
    <name evidence="1" type="ORF">KPL71_027210</name>
</gene>
<keyword evidence="2" id="KW-1185">Reference proteome</keyword>
<proteinExistence type="predicted"/>
<evidence type="ECO:0000313" key="1">
    <source>
        <dbReference type="EMBL" id="KAH9682092.1"/>
    </source>
</evidence>
<organism evidence="1 2">
    <name type="scientific">Citrus sinensis</name>
    <name type="common">Sweet orange</name>
    <name type="synonym">Citrus aurantium var. sinensis</name>
    <dbReference type="NCBI Taxonomy" id="2711"/>
    <lineage>
        <taxon>Eukaryota</taxon>
        <taxon>Viridiplantae</taxon>
        <taxon>Streptophyta</taxon>
        <taxon>Embryophyta</taxon>
        <taxon>Tracheophyta</taxon>
        <taxon>Spermatophyta</taxon>
        <taxon>Magnoliopsida</taxon>
        <taxon>eudicotyledons</taxon>
        <taxon>Gunneridae</taxon>
        <taxon>Pentapetalae</taxon>
        <taxon>rosids</taxon>
        <taxon>malvids</taxon>
        <taxon>Sapindales</taxon>
        <taxon>Rutaceae</taxon>
        <taxon>Aurantioideae</taxon>
        <taxon>Citrus</taxon>
    </lineage>
</organism>
<comment type="caution">
    <text evidence="1">The sequence shown here is derived from an EMBL/GenBank/DDBJ whole genome shotgun (WGS) entry which is preliminary data.</text>
</comment>
<sequence length="879" mass="100793">MYRNEFRRRPTSTNIYVEANQSCVFFDVEAVVDGSVIEIGSVLPDKYTLTKLWADIIDICWDTSIRYASTREYKVMLPWSSEYHNLFNDNDMQDAFQKLREKEYRWARFIVNTSISLKPTYKSSEHPINSNDNSIDLAKSRANQVSVNLNLEPDMDWSSFADEEILAKFSALNSNMHLENSISVLENEISPSSTDDTENIAKYLGNIVPVPEPNDDESDGSGDDESDHGLDDYQSGDESGEESDNDEAAWARYETSSGGFEFTGDGENIILRPGQLFIDVYEFRKVIRVFAIRNGFRLKRIKNEKAMVTARCAKPGCTWRIHASPNWNSNSFQLKTYCPEHTCARDDVDNREASATWIAAQYLHVFKATPDISVKVIAADMFKKYGIECSVHRLYRAKNKAMELLGQDHKKSYSKLLRYMHALLETNPGSTVSLERDWLGGAANPVFKRFFIFIDSSRRGFFKGCRQFVGVDGCHLKGPYKGVLLTIVSIDANFGIYPLAMCIVENENTNSWVYFMEKLYEQIGCNQGEGLCFMSDRQKGILNALEQVFPLALKRYCCKHIYANFKTKFPGLLLKKTFWRACRSPNCTEFSEQMEKLKAISSAGHKWLMEIPIQHWAKHTFPPFTKCTHVTNNMTESFNNWINGYRVMHVVRMLDEIRRKIMRLIHTRHEAAKKWNEELPPLVRRKIVEARMEARGLSIIFGHENTFEVLEDASKAFVVDIGNKKCNCGEWQISGLPCKHAICSIDAKRLKVEDYVHNYLKKIAFLGTYQHQFKPVPDETKWPLVLTDNLQPPLVTKSAGRPQNKRKREVDEPAAFKRSCSLRCSRCNHWGHNKRTCQSEKQSSKKRKNGEGSLRPQQTVTEVATSQSTVFDNGELGFP</sequence>
<dbReference type="Proteomes" id="UP000829398">
    <property type="component" value="Chromosome 9"/>
</dbReference>
<dbReference type="EMBL" id="CM039178">
    <property type="protein sequence ID" value="KAH9682092.1"/>
    <property type="molecule type" value="Genomic_DNA"/>
</dbReference>